<dbReference type="GO" id="GO:0008270">
    <property type="term" value="F:zinc ion binding"/>
    <property type="evidence" value="ECO:0007669"/>
    <property type="project" value="UniProtKB-KW"/>
</dbReference>
<dbReference type="Proteomes" id="UP000696280">
    <property type="component" value="Unassembled WGS sequence"/>
</dbReference>
<keyword evidence="5" id="KW-1185">Reference proteome</keyword>
<name>A0A9N9KMP7_9HELO</name>
<gene>
    <name evidence="4" type="ORF">HYFRA_00004214</name>
</gene>
<sequence length="396" mass="42644">MSPPDIDLLGSPISSTDSLPIHTPSLAKDTGHFDLSSVLTPNEVKSTVKKGVDFAMANNQDPRSGPYGGQPYMNNYSSPPPGPPYAPNYAAPPFFPAQQYARPRGNSTFMGHQSGVPLSAVVPGNGHVSDIQLDHAYAYAIRRPDGHITRLLPADAMPALDGIAQYQGPEGLIVLPQPRQPSPRRRLANGAPDQMVSQDVVNNLQFESMGLGMRDTQAQSHIDSIVAQSSAFSPPPQRREKIYCDKWIHEGVCAFTQMGCKYKHEMPTDKATQMSLGLNHGLPSWYRRAYSIGNTIGSPGPSERAGNLLGSPPAAARINNPWRQLESAPNGNNGNGNDCVGASSAYGAIGTPFSGFGMQGRRESMQTDRIKTVEEEDEESDQVSSYNGRGRANTKA</sequence>
<feature type="region of interest" description="Disordered" evidence="2">
    <location>
        <begin position="297"/>
        <end position="316"/>
    </location>
</feature>
<feature type="zinc finger region" description="C3H1-type" evidence="1">
    <location>
        <begin position="238"/>
        <end position="267"/>
    </location>
</feature>
<dbReference type="AlphaFoldDB" id="A0A9N9KMP7"/>
<comment type="caution">
    <text evidence="4">The sequence shown here is derived from an EMBL/GenBank/DDBJ whole genome shotgun (WGS) entry which is preliminary data.</text>
</comment>
<evidence type="ECO:0000259" key="3">
    <source>
        <dbReference type="PROSITE" id="PS50103"/>
    </source>
</evidence>
<evidence type="ECO:0000256" key="2">
    <source>
        <dbReference type="SAM" id="MobiDB-lite"/>
    </source>
</evidence>
<feature type="domain" description="C3H1-type" evidence="3">
    <location>
        <begin position="238"/>
        <end position="267"/>
    </location>
</feature>
<keyword evidence="1" id="KW-0863">Zinc-finger</keyword>
<dbReference type="OrthoDB" id="5355510at2759"/>
<dbReference type="EMBL" id="CAJVRL010000025">
    <property type="protein sequence ID" value="CAG8949886.1"/>
    <property type="molecule type" value="Genomic_DNA"/>
</dbReference>
<dbReference type="PROSITE" id="PS50103">
    <property type="entry name" value="ZF_C3H1"/>
    <property type="match status" value="1"/>
</dbReference>
<organism evidence="4 5">
    <name type="scientific">Hymenoscyphus fraxineus</name>
    <dbReference type="NCBI Taxonomy" id="746836"/>
    <lineage>
        <taxon>Eukaryota</taxon>
        <taxon>Fungi</taxon>
        <taxon>Dikarya</taxon>
        <taxon>Ascomycota</taxon>
        <taxon>Pezizomycotina</taxon>
        <taxon>Leotiomycetes</taxon>
        <taxon>Helotiales</taxon>
        <taxon>Helotiaceae</taxon>
        <taxon>Hymenoscyphus</taxon>
    </lineage>
</organism>
<accession>A0A9N9KMP7</accession>
<feature type="compositionally biased region" description="Basic and acidic residues" evidence="2">
    <location>
        <begin position="360"/>
        <end position="373"/>
    </location>
</feature>
<keyword evidence="1" id="KW-0862">Zinc</keyword>
<feature type="region of interest" description="Disordered" evidence="2">
    <location>
        <begin position="353"/>
        <end position="396"/>
    </location>
</feature>
<proteinExistence type="predicted"/>
<evidence type="ECO:0000313" key="4">
    <source>
        <dbReference type="EMBL" id="CAG8949886.1"/>
    </source>
</evidence>
<keyword evidence="1" id="KW-0479">Metal-binding</keyword>
<evidence type="ECO:0000313" key="5">
    <source>
        <dbReference type="Proteomes" id="UP000696280"/>
    </source>
</evidence>
<dbReference type="InterPro" id="IPR000571">
    <property type="entry name" value="Znf_CCCH"/>
</dbReference>
<protein>
    <recommendedName>
        <fullName evidence="3">C3H1-type domain-containing protein</fullName>
    </recommendedName>
</protein>
<reference evidence="4" key="1">
    <citation type="submission" date="2021-07" db="EMBL/GenBank/DDBJ databases">
        <authorList>
            <person name="Durling M."/>
        </authorList>
    </citation>
    <scope>NUCLEOTIDE SEQUENCE</scope>
</reference>
<evidence type="ECO:0000256" key="1">
    <source>
        <dbReference type="PROSITE-ProRule" id="PRU00723"/>
    </source>
</evidence>